<proteinExistence type="predicted"/>
<sequence length="262" mass="27628">MQAVDIAPAIALLPDERQRLIGEALDRDGKVLATDLARFLNTSEDTIRRDLREMAKAGLCRRVYGGALPVSPASGTIAERSGRNVQEKERLAKAAAGLVRANQTIFIDAGSTNAAIARALPEGMSLTVATNAPMIAASLAGREGIGVIMIGGRVDPHSGACLGSAAMREAERIRPDLCFLGTCAVDTIEGVTTFDFDEAEFKRLLAARSRRVVAVATREKLHTGAPHKVMEAADLGILVADGPADDLDAYRTLGITVVTPNA</sequence>
<evidence type="ECO:0000313" key="7">
    <source>
        <dbReference type="Proteomes" id="UP000223606"/>
    </source>
</evidence>
<dbReference type="PROSITE" id="PS00894">
    <property type="entry name" value="HTH_DEOR_1"/>
    <property type="match status" value="1"/>
</dbReference>
<evidence type="ECO:0000256" key="2">
    <source>
        <dbReference type="ARBA" id="ARBA00023015"/>
    </source>
</evidence>
<accession>A0A2C9DD46</accession>
<dbReference type="PRINTS" id="PR00037">
    <property type="entry name" value="HTHLACR"/>
</dbReference>
<keyword evidence="2" id="KW-0805">Transcription regulation</keyword>
<dbReference type="PANTHER" id="PTHR30363:SF4">
    <property type="entry name" value="GLYCEROL-3-PHOSPHATE REGULON REPRESSOR"/>
    <property type="match status" value="1"/>
</dbReference>
<dbReference type="SUPFAM" id="SSF46785">
    <property type="entry name" value="Winged helix' DNA-binding domain"/>
    <property type="match status" value="1"/>
</dbReference>
<evidence type="ECO:0000313" key="6">
    <source>
        <dbReference type="EMBL" id="SON57671.1"/>
    </source>
</evidence>
<keyword evidence="7" id="KW-1185">Reference proteome</keyword>
<feature type="domain" description="HTH deoR-type" evidence="5">
    <location>
        <begin position="14"/>
        <end position="69"/>
    </location>
</feature>
<reference evidence="7" key="1">
    <citation type="submission" date="2017-09" db="EMBL/GenBank/DDBJ databases">
        <title>Genome sequence of Nannocystis excedens DSM 71.</title>
        <authorList>
            <person name="Blom J."/>
        </authorList>
    </citation>
    <scope>NUCLEOTIDE SEQUENCE [LARGE SCALE GENOMIC DNA]</scope>
    <source>
        <strain evidence="7">type strain: E19</strain>
    </source>
</reference>
<dbReference type="InterPro" id="IPR001034">
    <property type="entry name" value="DeoR_HTH"/>
</dbReference>
<dbReference type="EMBL" id="LT960614">
    <property type="protein sequence ID" value="SON57671.1"/>
    <property type="molecule type" value="Genomic_DNA"/>
</dbReference>
<dbReference type="InterPro" id="IPR036390">
    <property type="entry name" value="WH_DNA-bd_sf"/>
</dbReference>
<dbReference type="Gene3D" id="3.40.50.1360">
    <property type="match status" value="1"/>
</dbReference>
<dbReference type="SMART" id="SM01134">
    <property type="entry name" value="DeoRC"/>
    <property type="match status" value="1"/>
</dbReference>
<dbReference type="SMART" id="SM00420">
    <property type="entry name" value="HTH_DEOR"/>
    <property type="match status" value="1"/>
</dbReference>
<protein>
    <submittedName>
        <fullName evidence="6">Glycerol-3-phosphate regulon repressor</fullName>
    </submittedName>
</protein>
<evidence type="ECO:0000259" key="5">
    <source>
        <dbReference type="PROSITE" id="PS51000"/>
    </source>
</evidence>
<dbReference type="AlphaFoldDB" id="A0A2C9DD46"/>
<dbReference type="KEGG" id="hdi:HDIA_4130"/>
<keyword evidence="4" id="KW-0804">Transcription</keyword>
<dbReference type="GO" id="GO:0003677">
    <property type="term" value="F:DNA binding"/>
    <property type="evidence" value="ECO:0007669"/>
    <property type="project" value="UniProtKB-KW"/>
</dbReference>
<name>A0A2C9DD46_9HYPH</name>
<organism evidence="6 7">
    <name type="scientific">Hartmannibacter diazotrophicus</name>
    <dbReference type="NCBI Taxonomy" id="1482074"/>
    <lineage>
        <taxon>Bacteria</taxon>
        <taxon>Pseudomonadati</taxon>
        <taxon>Pseudomonadota</taxon>
        <taxon>Alphaproteobacteria</taxon>
        <taxon>Hyphomicrobiales</taxon>
        <taxon>Pleomorphomonadaceae</taxon>
        <taxon>Hartmannibacter</taxon>
    </lineage>
</organism>
<dbReference type="GO" id="GO:0003700">
    <property type="term" value="F:DNA-binding transcription factor activity"/>
    <property type="evidence" value="ECO:0007669"/>
    <property type="project" value="InterPro"/>
</dbReference>
<dbReference type="PANTHER" id="PTHR30363">
    <property type="entry name" value="HTH-TYPE TRANSCRIPTIONAL REGULATOR SRLR-RELATED"/>
    <property type="match status" value="1"/>
</dbReference>
<evidence type="ECO:0000256" key="4">
    <source>
        <dbReference type="ARBA" id="ARBA00023163"/>
    </source>
</evidence>
<dbReference type="InterPro" id="IPR014036">
    <property type="entry name" value="DeoR-like_C"/>
</dbReference>
<dbReference type="InterPro" id="IPR018356">
    <property type="entry name" value="Tscrpt_reg_HTH_DeoR_CS"/>
</dbReference>
<evidence type="ECO:0000256" key="1">
    <source>
        <dbReference type="ARBA" id="ARBA00022491"/>
    </source>
</evidence>
<keyword evidence="3" id="KW-0238">DNA-binding</keyword>
<evidence type="ECO:0000256" key="3">
    <source>
        <dbReference type="ARBA" id="ARBA00023125"/>
    </source>
</evidence>
<keyword evidence="1" id="KW-0678">Repressor</keyword>
<gene>
    <name evidence="6" type="primary">glpR_4</name>
    <name evidence="6" type="ORF">HDIA_4130</name>
</gene>
<dbReference type="Proteomes" id="UP000223606">
    <property type="component" value="Chromosome 1"/>
</dbReference>
<dbReference type="OrthoDB" id="9797223at2"/>
<dbReference type="Pfam" id="PF00455">
    <property type="entry name" value="DeoRC"/>
    <property type="match status" value="1"/>
</dbReference>
<dbReference type="Pfam" id="PF08220">
    <property type="entry name" value="HTH_DeoR"/>
    <property type="match status" value="1"/>
</dbReference>
<dbReference type="InterPro" id="IPR037171">
    <property type="entry name" value="NagB/RpiA_transferase-like"/>
</dbReference>
<dbReference type="PROSITE" id="PS51000">
    <property type="entry name" value="HTH_DEOR_2"/>
    <property type="match status" value="1"/>
</dbReference>
<dbReference type="SUPFAM" id="SSF100950">
    <property type="entry name" value="NagB/RpiA/CoA transferase-like"/>
    <property type="match status" value="1"/>
</dbReference>
<dbReference type="InterPro" id="IPR050313">
    <property type="entry name" value="Carb_Metab_HTH_regulators"/>
</dbReference>
<dbReference type="RefSeq" id="WP_099557889.1">
    <property type="nucleotide sequence ID" value="NZ_LT960614.1"/>
</dbReference>